<dbReference type="SUPFAM" id="SSF55874">
    <property type="entry name" value="ATPase domain of HSP90 chaperone/DNA topoisomerase II/histidine kinase"/>
    <property type="match status" value="1"/>
</dbReference>
<keyword evidence="13" id="KW-1185">Reference proteome</keyword>
<dbReference type="Gene3D" id="1.10.287.130">
    <property type="match status" value="1"/>
</dbReference>
<evidence type="ECO:0000256" key="4">
    <source>
        <dbReference type="ARBA" id="ARBA00022553"/>
    </source>
</evidence>
<dbReference type="SMART" id="SM00448">
    <property type="entry name" value="REC"/>
    <property type="match status" value="1"/>
</dbReference>
<evidence type="ECO:0000313" key="13">
    <source>
        <dbReference type="Proteomes" id="UP000009073"/>
    </source>
</evidence>
<dbReference type="KEGG" id="tau:Tola_0055"/>
<dbReference type="OrthoDB" id="9772100at2"/>
<dbReference type="HOGENOM" id="CLU_000445_114_51_6"/>
<dbReference type="PROSITE" id="PS50885">
    <property type="entry name" value="HAMP"/>
    <property type="match status" value="1"/>
</dbReference>
<dbReference type="PRINTS" id="PR00344">
    <property type="entry name" value="BCTRLSENSOR"/>
</dbReference>
<dbReference type="SMART" id="SM00304">
    <property type="entry name" value="HAMP"/>
    <property type="match status" value="1"/>
</dbReference>
<feature type="modified residue" description="4-aspartylphosphate" evidence="7">
    <location>
        <position position="805"/>
    </location>
</feature>
<dbReference type="PROSITE" id="PS50109">
    <property type="entry name" value="HIS_KIN"/>
    <property type="match status" value="1"/>
</dbReference>
<dbReference type="Gene3D" id="3.40.50.2300">
    <property type="match status" value="1"/>
</dbReference>
<dbReference type="Gene3D" id="3.30.565.10">
    <property type="entry name" value="Histidine kinase-like ATPase, C-terminal domain"/>
    <property type="match status" value="1"/>
</dbReference>
<dbReference type="EC" id="2.7.13.3" evidence="3"/>
<evidence type="ECO:0000256" key="7">
    <source>
        <dbReference type="PROSITE-ProRule" id="PRU00169"/>
    </source>
</evidence>
<keyword evidence="6 12" id="KW-0418">Kinase</keyword>
<dbReference type="RefSeq" id="WP_012728285.1">
    <property type="nucleotide sequence ID" value="NC_012691.1"/>
</dbReference>
<feature type="domain" description="Histidine kinase" evidence="9">
    <location>
        <begin position="513"/>
        <end position="732"/>
    </location>
</feature>
<dbReference type="Proteomes" id="UP000009073">
    <property type="component" value="Chromosome"/>
</dbReference>
<dbReference type="InterPro" id="IPR003660">
    <property type="entry name" value="HAMP_dom"/>
</dbReference>
<dbReference type="Gene3D" id="3.30.450.20">
    <property type="entry name" value="PAS domain"/>
    <property type="match status" value="1"/>
</dbReference>
<evidence type="ECO:0000256" key="1">
    <source>
        <dbReference type="ARBA" id="ARBA00000085"/>
    </source>
</evidence>
<dbReference type="CDD" id="cd06225">
    <property type="entry name" value="HAMP"/>
    <property type="match status" value="1"/>
</dbReference>
<evidence type="ECO:0000256" key="8">
    <source>
        <dbReference type="SAM" id="Phobius"/>
    </source>
</evidence>
<dbReference type="InterPro" id="IPR003594">
    <property type="entry name" value="HATPase_dom"/>
</dbReference>
<dbReference type="Pfam" id="PF00672">
    <property type="entry name" value="HAMP"/>
    <property type="match status" value="1"/>
</dbReference>
<feature type="domain" description="Response regulatory" evidence="10">
    <location>
        <begin position="755"/>
        <end position="867"/>
    </location>
</feature>
<dbReference type="AlphaFoldDB" id="C4L7A9"/>
<dbReference type="GO" id="GO:0016020">
    <property type="term" value="C:membrane"/>
    <property type="evidence" value="ECO:0007669"/>
    <property type="project" value="UniProtKB-SubCell"/>
</dbReference>
<dbReference type="InterPro" id="IPR036890">
    <property type="entry name" value="HATPase_C_sf"/>
</dbReference>
<keyword evidence="4 7" id="KW-0597">Phosphoprotein</keyword>
<reference evidence="12 13" key="2">
    <citation type="journal article" date="2011" name="Stand. Genomic Sci.">
        <title>Complete genome sequence of Tolumonas auensis type strain (TA 4).</title>
        <authorList>
            <person name="Chertkov O."/>
            <person name="Copeland A."/>
            <person name="Lucas S."/>
            <person name="Lapidus A."/>
            <person name="Berry K.W."/>
            <person name="Detter J.C."/>
            <person name="Del Rio T.G."/>
            <person name="Hammon N."/>
            <person name="Dalin E."/>
            <person name="Tice H."/>
            <person name="Pitluck S."/>
            <person name="Richardson P."/>
            <person name="Bruce D."/>
            <person name="Goodwin L."/>
            <person name="Han C."/>
            <person name="Tapia R."/>
            <person name="Saunders E."/>
            <person name="Schmutz J."/>
            <person name="Brettin T."/>
            <person name="Larimer F."/>
            <person name="Land M."/>
            <person name="Hauser L."/>
            <person name="Spring S."/>
            <person name="Rohde M."/>
            <person name="Kyrpides N.C."/>
            <person name="Ivanova N."/>
            <person name="Goker M."/>
            <person name="Beller H.R."/>
            <person name="Klenk H.P."/>
            <person name="Woyke T."/>
        </authorList>
    </citation>
    <scope>NUCLEOTIDE SEQUENCE [LARGE SCALE GENOMIC DNA]</scope>
    <source>
        <strain evidence="13">DSM 9187 / TA4</strain>
    </source>
</reference>
<sequence>MPSLSSRRKPLFSGVRGRLLSFNLLVVSLTLAIGIIAVFGFNNAGRLLTEMQESTLSEMNSGMEVGVKTAKVATVAVSLTQVIGAMEYQSESDLLKTSLQGLRDSLAKMAAAPLAQQQPQLINSIHTRSDELQESVRRLLDLTRTRHLERHDLLGVIYQAQSQLELLAKDNGAGWPTALEQTLFANMLEMTLTIPASPDVLTQLSLLRQRWQQMIPQVDSARQRILLELCNTLQPVDELNQKLQNSDLAIAYHTFRIKALVNLLDQDINQYVQLVVHSASSRAELTHNKLQTSTFTIEIFGLLAVIITALAGNYIYDNMGVLVSAIADAMTRLSKGERTVKVPALNRQDELGDLARAFNVFANNAASLARVTKLFKEKSIQLETTFLSIRDGFALFDAEGALIVCNPQYASLLQLDQIAHGSHFREVLQRLQQNGAQRSDGKPLSPDHLWRAEDNVLTLELQLAGERYVELRLNRLADMSMASMVLDRTDRKILEAELIHSQKMKAVGHLTGGIAHDFNNLLAVILGNLELLLTDDDALAERTRQRIERAYKATERGAQLTQRLLAFSRKQALRPRAIDLAELVTNLRELMEHSLPASLRLELDIQSELRPAWMDANQLENSLLNLVVNARDAMEGRSGVIRIRLFNQRVQRTSGRVQDMVTVEVIDQGCGMTPEVLQRVFEPFFTTKVAGKGSGLGLSMVYGFVRQSGGRVQIDSEPERGTCVRLQLPCAEAEPIALPSATVSAPVWSDDEMPLVVVLEDQADVRQTLCEYLHSMGCLTMDTDCSEQALSWVRTIPEVQLLISDIVLPGQASGIEVVQQAQQLRRDIKLLLVSGHDFSEQAASQSWPLLIKPYTRADLVTQLTRLWQKKTA</sequence>
<evidence type="ECO:0000259" key="9">
    <source>
        <dbReference type="PROSITE" id="PS50109"/>
    </source>
</evidence>
<evidence type="ECO:0000313" key="12">
    <source>
        <dbReference type="EMBL" id="ACQ91685.1"/>
    </source>
</evidence>
<evidence type="ECO:0000259" key="11">
    <source>
        <dbReference type="PROSITE" id="PS50885"/>
    </source>
</evidence>
<dbReference type="SUPFAM" id="SSF158472">
    <property type="entry name" value="HAMP domain-like"/>
    <property type="match status" value="1"/>
</dbReference>
<dbReference type="SUPFAM" id="SSF47384">
    <property type="entry name" value="Homodimeric domain of signal transducing histidine kinase"/>
    <property type="match status" value="1"/>
</dbReference>
<dbReference type="InterPro" id="IPR011006">
    <property type="entry name" value="CheY-like_superfamily"/>
</dbReference>
<feature type="domain" description="HAMP" evidence="11">
    <location>
        <begin position="323"/>
        <end position="370"/>
    </location>
</feature>
<dbReference type="eggNOG" id="COG4191">
    <property type="taxonomic scope" value="Bacteria"/>
</dbReference>
<dbReference type="Pfam" id="PF00072">
    <property type="entry name" value="Response_reg"/>
    <property type="match status" value="1"/>
</dbReference>
<dbReference type="PANTHER" id="PTHR43065:SF42">
    <property type="entry name" value="TWO-COMPONENT SENSOR PPRA"/>
    <property type="match status" value="1"/>
</dbReference>
<dbReference type="CDD" id="cd00082">
    <property type="entry name" value="HisKA"/>
    <property type="match status" value="1"/>
</dbReference>
<dbReference type="InterPro" id="IPR001789">
    <property type="entry name" value="Sig_transdc_resp-reg_receiver"/>
</dbReference>
<dbReference type="SUPFAM" id="SSF52172">
    <property type="entry name" value="CheY-like"/>
    <property type="match status" value="1"/>
</dbReference>
<dbReference type="InterPro" id="IPR003661">
    <property type="entry name" value="HisK_dim/P_dom"/>
</dbReference>
<dbReference type="Pfam" id="PF12860">
    <property type="entry name" value="PAS_7"/>
    <property type="match status" value="1"/>
</dbReference>
<keyword evidence="8" id="KW-0472">Membrane</keyword>
<feature type="transmembrane region" description="Helical" evidence="8">
    <location>
        <begin position="20"/>
        <end position="41"/>
    </location>
</feature>
<protein>
    <recommendedName>
        <fullName evidence="3">histidine kinase</fullName>
        <ecNumber evidence="3">2.7.13.3</ecNumber>
    </recommendedName>
</protein>
<dbReference type="SMART" id="SM00388">
    <property type="entry name" value="HisKA"/>
    <property type="match status" value="1"/>
</dbReference>
<comment type="catalytic activity">
    <reaction evidence="1">
        <text>ATP + protein L-histidine = ADP + protein N-phospho-L-histidine.</text>
        <dbReference type="EC" id="2.7.13.3"/>
    </reaction>
</comment>
<dbReference type="eggNOG" id="COG0784">
    <property type="taxonomic scope" value="Bacteria"/>
</dbReference>
<dbReference type="Pfam" id="PF02518">
    <property type="entry name" value="HATPase_c"/>
    <property type="match status" value="1"/>
</dbReference>
<dbReference type="PANTHER" id="PTHR43065">
    <property type="entry name" value="SENSOR HISTIDINE KINASE"/>
    <property type="match status" value="1"/>
</dbReference>
<dbReference type="eggNOG" id="COG2770">
    <property type="taxonomic scope" value="Bacteria"/>
</dbReference>
<dbReference type="Gene3D" id="6.10.340.10">
    <property type="match status" value="1"/>
</dbReference>
<keyword evidence="5" id="KW-0808">Transferase</keyword>
<dbReference type="InterPro" id="IPR036097">
    <property type="entry name" value="HisK_dim/P_sf"/>
</dbReference>
<gene>
    <name evidence="12" type="ordered locus">Tola_0055</name>
</gene>
<dbReference type="PROSITE" id="PS50110">
    <property type="entry name" value="RESPONSE_REGULATORY"/>
    <property type="match status" value="1"/>
</dbReference>
<dbReference type="Pfam" id="PF00512">
    <property type="entry name" value="HisKA"/>
    <property type="match status" value="1"/>
</dbReference>
<dbReference type="InterPro" id="IPR005467">
    <property type="entry name" value="His_kinase_dom"/>
</dbReference>
<evidence type="ECO:0000256" key="2">
    <source>
        <dbReference type="ARBA" id="ARBA00004370"/>
    </source>
</evidence>
<keyword evidence="8" id="KW-1133">Transmembrane helix</keyword>
<name>C4L7A9_TOLAT</name>
<accession>C4L7A9</accession>
<evidence type="ECO:0000256" key="3">
    <source>
        <dbReference type="ARBA" id="ARBA00012438"/>
    </source>
</evidence>
<dbReference type="InterPro" id="IPR004358">
    <property type="entry name" value="Sig_transdc_His_kin-like_C"/>
</dbReference>
<dbReference type="STRING" id="595494.Tola_0055"/>
<evidence type="ECO:0000256" key="5">
    <source>
        <dbReference type="ARBA" id="ARBA00022679"/>
    </source>
</evidence>
<evidence type="ECO:0000256" key="6">
    <source>
        <dbReference type="ARBA" id="ARBA00022777"/>
    </source>
</evidence>
<dbReference type="SMART" id="SM00387">
    <property type="entry name" value="HATPase_c"/>
    <property type="match status" value="1"/>
</dbReference>
<evidence type="ECO:0000259" key="10">
    <source>
        <dbReference type="PROSITE" id="PS50110"/>
    </source>
</evidence>
<proteinExistence type="predicted"/>
<dbReference type="EMBL" id="CP001616">
    <property type="protein sequence ID" value="ACQ91685.1"/>
    <property type="molecule type" value="Genomic_DNA"/>
</dbReference>
<keyword evidence="8" id="KW-0812">Transmembrane</keyword>
<dbReference type="GO" id="GO:0000155">
    <property type="term" value="F:phosphorelay sensor kinase activity"/>
    <property type="evidence" value="ECO:0007669"/>
    <property type="project" value="InterPro"/>
</dbReference>
<organism evidence="12 13">
    <name type="scientific">Tolumonas auensis (strain DSM 9187 / NBRC 110442 / TA 4)</name>
    <dbReference type="NCBI Taxonomy" id="595494"/>
    <lineage>
        <taxon>Bacteria</taxon>
        <taxon>Pseudomonadati</taxon>
        <taxon>Pseudomonadota</taxon>
        <taxon>Gammaproteobacteria</taxon>
        <taxon>Aeromonadales</taxon>
        <taxon>Aeromonadaceae</taxon>
        <taxon>Tolumonas</taxon>
    </lineage>
</organism>
<reference evidence="13" key="1">
    <citation type="submission" date="2009-05" db="EMBL/GenBank/DDBJ databases">
        <title>Complete sequence of Tolumonas auensis DSM 9187.</title>
        <authorList>
            <consortium name="US DOE Joint Genome Institute"/>
            <person name="Lucas S."/>
            <person name="Copeland A."/>
            <person name="Lapidus A."/>
            <person name="Glavina del Rio T."/>
            <person name="Tice H."/>
            <person name="Bruce D."/>
            <person name="Goodwin L."/>
            <person name="Pitluck S."/>
            <person name="Chertkov O."/>
            <person name="Brettin T."/>
            <person name="Detter J.C."/>
            <person name="Han C."/>
            <person name="Larimer F."/>
            <person name="Land M."/>
            <person name="Hauser L."/>
            <person name="Kyrpides N."/>
            <person name="Mikhailova N."/>
            <person name="Spring S."/>
            <person name="Beller H."/>
        </authorList>
    </citation>
    <scope>NUCLEOTIDE SEQUENCE [LARGE SCALE GENOMIC DNA]</scope>
    <source>
        <strain evidence="13">DSM 9187 / TA4</strain>
    </source>
</reference>
<comment type="subcellular location">
    <subcellularLocation>
        <location evidence="2">Membrane</location>
    </subcellularLocation>
</comment>